<keyword evidence="3" id="KW-0677">Repeat</keyword>
<evidence type="ECO:0000259" key="6">
    <source>
        <dbReference type="PROSITE" id="PS50923"/>
    </source>
</evidence>
<evidence type="ECO:0000256" key="2">
    <source>
        <dbReference type="ARBA" id="ARBA00022729"/>
    </source>
</evidence>
<dbReference type="InterPro" id="IPR000859">
    <property type="entry name" value="CUB_dom"/>
</dbReference>
<dbReference type="InterPro" id="IPR035976">
    <property type="entry name" value="Sushi/SCR/CCP_sf"/>
</dbReference>
<dbReference type="InterPro" id="IPR051277">
    <property type="entry name" value="SEZ6_CSMD_C4BPB_Regulators"/>
</dbReference>
<dbReference type="EMBL" id="JAHUTJ010002655">
    <property type="protein sequence ID" value="MED6265319.1"/>
    <property type="molecule type" value="Genomic_DNA"/>
</dbReference>
<dbReference type="PANTHER" id="PTHR45656:SF4">
    <property type="entry name" value="PROTEIN CBR-CLEC-78"/>
    <property type="match status" value="1"/>
</dbReference>
<keyword evidence="1 5" id="KW-0768">Sushi</keyword>
<organism evidence="7 8">
    <name type="scientific">Characodon lateralis</name>
    <dbReference type="NCBI Taxonomy" id="208331"/>
    <lineage>
        <taxon>Eukaryota</taxon>
        <taxon>Metazoa</taxon>
        <taxon>Chordata</taxon>
        <taxon>Craniata</taxon>
        <taxon>Vertebrata</taxon>
        <taxon>Euteleostomi</taxon>
        <taxon>Actinopterygii</taxon>
        <taxon>Neopterygii</taxon>
        <taxon>Teleostei</taxon>
        <taxon>Neoteleostei</taxon>
        <taxon>Acanthomorphata</taxon>
        <taxon>Ovalentaria</taxon>
        <taxon>Atherinomorphae</taxon>
        <taxon>Cyprinodontiformes</taxon>
        <taxon>Goodeidae</taxon>
        <taxon>Characodon</taxon>
    </lineage>
</organism>
<reference evidence="7 8" key="1">
    <citation type="submission" date="2021-06" db="EMBL/GenBank/DDBJ databases">
        <authorList>
            <person name="Palmer J.M."/>
        </authorList>
    </citation>
    <scope>NUCLEOTIDE SEQUENCE [LARGE SCALE GENOMIC DNA]</scope>
    <source>
        <strain evidence="7 8">CL_MEX2019</strain>
        <tissue evidence="7">Muscle</tissue>
    </source>
</reference>
<comment type="caution">
    <text evidence="7">The sequence shown here is derived from an EMBL/GenBank/DDBJ whole genome shotgun (WGS) entry which is preliminary data.</text>
</comment>
<accession>A0ABU7CTW5</accession>
<evidence type="ECO:0000256" key="3">
    <source>
        <dbReference type="ARBA" id="ARBA00022737"/>
    </source>
</evidence>
<dbReference type="SUPFAM" id="SSF57535">
    <property type="entry name" value="Complement control module/SCR domain"/>
    <property type="match status" value="1"/>
</dbReference>
<evidence type="ECO:0000256" key="5">
    <source>
        <dbReference type="PROSITE-ProRule" id="PRU00302"/>
    </source>
</evidence>
<dbReference type="CDD" id="cd00041">
    <property type="entry name" value="CUB"/>
    <property type="match status" value="1"/>
</dbReference>
<evidence type="ECO:0000256" key="4">
    <source>
        <dbReference type="ARBA" id="ARBA00023157"/>
    </source>
</evidence>
<gene>
    <name evidence="7" type="primary">CSMD3_8</name>
    <name evidence="7" type="ORF">CHARACLAT_024266</name>
</gene>
<sequence>MSGYDLLSSAFCLLPCLSFTVLFGQFVVFQTLPTDVVEIYDGPSTDSALLSSIYGSHSGETLPLSSGNKITLKFTANGTYTAKGFHFVYQAVPRTSATQCSSVPEPRFGKRIGNDFGIGMVVLFECNPGYTLHGSNGIRCEAVPNALAQWNGTVPTCIGRENRYTWRCSNRVSAGNSLEHSLPL</sequence>
<evidence type="ECO:0000313" key="8">
    <source>
        <dbReference type="Proteomes" id="UP001352852"/>
    </source>
</evidence>
<evidence type="ECO:0000256" key="1">
    <source>
        <dbReference type="ARBA" id="ARBA00022659"/>
    </source>
</evidence>
<dbReference type="Gene3D" id="2.60.120.290">
    <property type="entry name" value="Spermadhesin, CUB domain"/>
    <property type="match status" value="1"/>
</dbReference>
<name>A0ABU7CTW5_9TELE</name>
<dbReference type="InterPro" id="IPR035914">
    <property type="entry name" value="Sperma_CUB_dom_sf"/>
</dbReference>
<evidence type="ECO:0000313" key="7">
    <source>
        <dbReference type="EMBL" id="MED6265319.1"/>
    </source>
</evidence>
<comment type="caution">
    <text evidence="5">Lacks conserved residue(s) required for the propagation of feature annotation.</text>
</comment>
<dbReference type="Pfam" id="PF00084">
    <property type="entry name" value="Sushi"/>
    <property type="match status" value="1"/>
</dbReference>
<proteinExistence type="predicted"/>
<keyword evidence="2" id="KW-0732">Signal</keyword>
<dbReference type="Gene3D" id="2.10.70.10">
    <property type="entry name" value="Complement Module, domain 1"/>
    <property type="match status" value="1"/>
</dbReference>
<protein>
    <submittedName>
        <fullName evidence="7">CUB and sushi domain-containing protein 3</fullName>
    </submittedName>
</protein>
<dbReference type="Pfam" id="PF00431">
    <property type="entry name" value="CUB"/>
    <property type="match status" value="1"/>
</dbReference>
<dbReference type="SMART" id="SM00032">
    <property type="entry name" value="CCP"/>
    <property type="match status" value="1"/>
</dbReference>
<keyword evidence="8" id="KW-1185">Reference proteome</keyword>
<feature type="domain" description="Sushi" evidence="6">
    <location>
        <begin position="98"/>
        <end position="159"/>
    </location>
</feature>
<dbReference type="Proteomes" id="UP001352852">
    <property type="component" value="Unassembled WGS sequence"/>
</dbReference>
<dbReference type="PROSITE" id="PS50923">
    <property type="entry name" value="SUSHI"/>
    <property type="match status" value="1"/>
</dbReference>
<dbReference type="PANTHER" id="PTHR45656">
    <property type="entry name" value="PROTEIN CBR-CLEC-78"/>
    <property type="match status" value="1"/>
</dbReference>
<dbReference type="InterPro" id="IPR000436">
    <property type="entry name" value="Sushi_SCR_CCP_dom"/>
</dbReference>
<dbReference type="SUPFAM" id="SSF49854">
    <property type="entry name" value="Spermadhesin, CUB domain"/>
    <property type="match status" value="1"/>
</dbReference>
<dbReference type="CDD" id="cd00033">
    <property type="entry name" value="CCP"/>
    <property type="match status" value="1"/>
</dbReference>
<keyword evidence="4" id="KW-1015">Disulfide bond</keyword>